<gene>
    <name evidence="1" type="ORF">CFOLD11_19370</name>
</gene>
<organism evidence="1 2">
    <name type="scientific">Clostridium folliculivorans</name>
    <dbReference type="NCBI Taxonomy" id="2886038"/>
    <lineage>
        <taxon>Bacteria</taxon>
        <taxon>Bacillati</taxon>
        <taxon>Bacillota</taxon>
        <taxon>Clostridia</taxon>
        <taxon>Eubacteriales</taxon>
        <taxon>Clostridiaceae</taxon>
        <taxon>Clostridium</taxon>
    </lineage>
</organism>
<evidence type="ECO:0000313" key="2">
    <source>
        <dbReference type="Proteomes" id="UP001057868"/>
    </source>
</evidence>
<reference evidence="1" key="1">
    <citation type="journal article" date="2023" name="Int. J. Syst. Evol. Microbiol.">
        <title>&lt;i&gt;Clostridium folliculivorans&lt;/i&gt; sp. nov., isolated from soil samples of an organic paddy in Japan.</title>
        <authorList>
            <person name="Tazawa J."/>
            <person name="Kobayashi H."/>
            <person name="Tanizawa Y."/>
            <person name="Uchino A."/>
            <person name="Tanaka F."/>
            <person name="Urashima Y."/>
            <person name="Miura S."/>
            <person name="Sakamoto M."/>
            <person name="Ohkuma M."/>
            <person name="Tohno M."/>
        </authorList>
    </citation>
    <scope>NUCLEOTIDE SEQUENCE</scope>
    <source>
        <strain evidence="1">D1-1</strain>
    </source>
</reference>
<protein>
    <submittedName>
        <fullName evidence="1">Uncharacterized protein</fullName>
    </submittedName>
</protein>
<name>A0A9W6DAM3_9CLOT</name>
<keyword evidence="2" id="KW-1185">Reference proteome</keyword>
<sequence>MEEKILNWLSNLTFPEDEKEESQCPFCIFGENTWRYCRNPIFIDLIVNKIYSINSQYFKSWLCMDCAVTEDFT</sequence>
<proteinExistence type="predicted"/>
<dbReference type="RefSeq" id="WP_261852078.1">
    <property type="nucleotide sequence ID" value="NZ_BQXY01000002.1"/>
</dbReference>
<comment type="caution">
    <text evidence="1">The sequence shown here is derived from an EMBL/GenBank/DDBJ whole genome shotgun (WGS) entry which is preliminary data.</text>
</comment>
<evidence type="ECO:0000313" key="1">
    <source>
        <dbReference type="EMBL" id="GKU25111.1"/>
    </source>
</evidence>
<accession>A0A9W6DAM3</accession>
<dbReference type="EMBL" id="BQXY01000002">
    <property type="protein sequence ID" value="GKU25111.1"/>
    <property type="molecule type" value="Genomic_DNA"/>
</dbReference>
<dbReference type="AlphaFoldDB" id="A0A9W6DAM3"/>
<dbReference type="Proteomes" id="UP001057868">
    <property type="component" value="Unassembled WGS sequence"/>
</dbReference>